<accession>A0A0F9N006</accession>
<comment type="caution">
    <text evidence="1">The sequence shown here is derived from an EMBL/GenBank/DDBJ whole genome shotgun (WGS) entry which is preliminary data.</text>
</comment>
<dbReference type="AlphaFoldDB" id="A0A0F9N006"/>
<name>A0A0F9N006_9ZZZZ</name>
<dbReference type="EMBL" id="LAZR01009076">
    <property type="protein sequence ID" value="KKM74832.1"/>
    <property type="molecule type" value="Genomic_DNA"/>
</dbReference>
<sequence>MVPSETLTVCAASVLCHMALPLAVVVLHEGESMTSEEVKGYVGEYLAGLKR</sequence>
<gene>
    <name evidence="1" type="ORF">LCGC14_1396420</name>
</gene>
<proteinExistence type="predicted"/>
<reference evidence="1" key="1">
    <citation type="journal article" date="2015" name="Nature">
        <title>Complex archaea that bridge the gap between prokaryotes and eukaryotes.</title>
        <authorList>
            <person name="Spang A."/>
            <person name="Saw J.H."/>
            <person name="Jorgensen S.L."/>
            <person name="Zaremba-Niedzwiedzka K."/>
            <person name="Martijn J."/>
            <person name="Lind A.E."/>
            <person name="van Eijk R."/>
            <person name="Schleper C."/>
            <person name="Guy L."/>
            <person name="Ettema T.J."/>
        </authorList>
    </citation>
    <scope>NUCLEOTIDE SEQUENCE</scope>
</reference>
<evidence type="ECO:0000313" key="1">
    <source>
        <dbReference type="EMBL" id="KKM74832.1"/>
    </source>
</evidence>
<protein>
    <submittedName>
        <fullName evidence="1">Uncharacterized protein</fullName>
    </submittedName>
</protein>
<feature type="non-terminal residue" evidence="1">
    <location>
        <position position="51"/>
    </location>
</feature>
<organism evidence="1">
    <name type="scientific">marine sediment metagenome</name>
    <dbReference type="NCBI Taxonomy" id="412755"/>
    <lineage>
        <taxon>unclassified sequences</taxon>
        <taxon>metagenomes</taxon>
        <taxon>ecological metagenomes</taxon>
    </lineage>
</organism>